<dbReference type="Proteomes" id="UP001515943">
    <property type="component" value="Unassembled WGS sequence"/>
</dbReference>
<accession>A0ABX1FW43</accession>
<name>A0ABX1FW43_9PSEU</name>
<evidence type="ECO:0000313" key="2">
    <source>
        <dbReference type="Proteomes" id="UP001515943"/>
    </source>
</evidence>
<comment type="caution">
    <text evidence="1">The sequence shown here is derived from an EMBL/GenBank/DDBJ whole genome shotgun (WGS) entry which is preliminary data.</text>
</comment>
<protein>
    <submittedName>
        <fullName evidence="1">Uncharacterized protein</fullName>
    </submittedName>
</protein>
<evidence type="ECO:0000313" key="1">
    <source>
        <dbReference type="EMBL" id="NKE63272.1"/>
    </source>
</evidence>
<dbReference type="EMBL" id="VSRL01000335">
    <property type="protein sequence ID" value="NKE63272.1"/>
    <property type="molecule type" value="Genomic_DNA"/>
</dbReference>
<sequence>MGRTRLYRNGELVDRGFPADDVAHHLKDPSAVVGSGLRAPSQDEIGLLRDEPGLRRLVAT</sequence>
<keyword evidence="2" id="KW-1185">Reference proteome</keyword>
<dbReference type="RefSeq" id="WP_167979864.1">
    <property type="nucleotide sequence ID" value="NZ_VSRL01000335.1"/>
</dbReference>
<gene>
    <name evidence="1" type="ORF">FXN61_43735</name>
</gene>
<proteinExistence type="predicted"/>
<reference evidence="1 2" key="1">
    <citation type="submission" date="2019-08" db="EMBL/GenBank/DDBJ databases">
        <title>Lentzea from Indian Himalayas.</title>
        <authorList>
            <person name="Mandal S."/>
            <person name="Mallick Gupta A."/>
            <person name="Maiti P.K."/>
            <person name="Sarkar J."/>
            <person name="Mandal S."/>
        </authorList>
    </citation>
    <scope>NUCLEOTIDE SEQUENCE [LARGE SCALE GENOMIC DNA]</scope>
    <source>
        <strain evidence="1 2">PSKA42</strain>
    </source>
</reference>
<organism evidence="1 2">
    <name type="scientific">Lentzea indica</name>
    <dbReference type="NCBI Taxonomy" id="2604800"/>
    <lineage>
        <taxon>Bacteria</taxon>
        <taxon>Bacillati</taxon>
        <taxon>Actinomycetota</taxon>
        <taxon>Actinomycetes</taxon>
        <taxon>Pseudonocardiales</taxon>
        <taxon>Pseudonocardiaceae</taxon>
        <taxon>Lentzea</taxon>
    </lineage>
</organism>